<keyword evidence="8" id="KW-0808">Transferase</keyword>
<keyword evidence="3 6" id="KW-0456">Lyase</keyword>
<feature type="modified residue" description="N6-(pyridoxal phosphate)lysine" evidence="5">
    <location>
        <position position="269"/>
    </location>
</feature>
<comment type="similarity">
    <text evidence="4">Belongs to the group II decarboxylase family. Sphingosine-1-phosphate lyase subfamily.</text>
</comment>
<evidence type="ECO:0000313" key="9">
    <source>
        <dbReference type="Proteomes" id="UP000289805"/>
    </source>
</evidence>
<dbReference type="EMBL" id="SDJR01000004">
    <property type="protein sequence ID" value="RXR26222.1"/>
    <property type="molecule type" value="Genomic_DNA"/>
</dbReference>
<dbReference type="GO" id="GO:0008483">
    <property type="term" value="F:transaminase activity"/>
    <property type="evidence" value="ECO:0007669"/>
    <property type="project" value="UniProtKB-KW"/>
</dbReference>
<evidence type="ECO:0000313" key="8">
    <source>
        <dbReference type="EMBL" id="RXR36724.1"/>
    </source>
</evidence>
<dbReference type="Pfam" id="PF00282">
    <property type="entry name" value="Pyridoxal_deC"/>
    <property type="match status" value="1"/>
</dbReference>
<dbReference type="PANTHER" id="PTHR42735:SF6">
    <property type="entry name" value="SPHINGOSINE-1-PHOSPHATE LYASE 1"/>
    <property type="match status" value="1"/>
</dbReference>
<evidence type="ECO:0000313" key="7">
    <source>
        <dbReference type="EMBL" id="RXR26222.1"/>
    </source>
</evidence>
<dbReference type="InterPro" id="IPR002129">
    <property type="entry name" value="PyrdxlP-dep_de-COase"/>
</dbReference>
<proteinExistence type="inferred from homology"/>
<keyword evidence="2 5" id="KW-0663">Pyridoxal phosphate</keyword>
<sequence length="556" mass="56895">MSARDDTPLPAPPVLRTGGILDRLAALRAADAPTHGGRVLSYVYDPDLAELDALAGDAIRAVQPLNALDPTTFSSVAVMERELVAFARDMLGGTGAQDASGVVGTVTSGGTESCLLAVKTARDAFLAAQPPRADGTPHTLATLGFAPRLVAPSTVHAAFHKAATYLGLDLVLVPVDPTSCRAVPAAMAAAVGDGSDVALVVVSAPSYPHGVVDPVEEVAAAASALGVPVHVDACVGGWVLPFWPDDAAHVPPFDLRVPGVTSISADVHKYGYAPKGASILLTRDRDRQRHQLFATTRWPGYPVVNSTIMGSKSAGPLAAAWAVTQALGVPGYRAVTARCAVATLALREVLDTIEGLRVVGDPVGPLVAVATDESVPADRQVDPHVWSDAVRASGFVLQPQPGYTQPDGTRLPHTTHLTVTPVTAGVVDELGAALVTAAQAVRGVPRPDPQDVLGALVSTLAPGVPAPEVLAALGALDSRAAWDLVQAAVLGGSDPRGGDAPEPGTGPMAPLLSLVEALPAPVSERLLVELIARLAEPVPPPTGFSTSPRPGGRTVR</sequence>
<dbReference type="InterPro" id="IPR015421">
    <property type="entry name" value="PyrdxlP-dep_Trfase_major"/>
</dbReference>
<gene>
    <name evidence="7" type="ORF">EQW73_07725</name>
    <name evidence="8" type="ORF">EQW78_00780</name>
</gene>
<dbReference type="Gene3D" id="3.40.640.10">
    <property type="entry name" value="Type I PLP-dependent aspartate aminotransferase-like (Major domain)"/>
    <property type="match status" value="1"/>
</dbReference>
<evidence type="ECO:0000256" key="5">
    <source>
        <dbReference type="PIRSR" id="PIRSR602129-50"/>
    </source>
</evidence>
<dbReference type="GO" id="GO:0004058">
    <property type="term" value="F:aromatic-L-amino-acid decarboxylase activity"/>
    <property type="evidence" value="ECO:0007669"/>
    <property type="project" value="UniProtKB-ARBA"/>
</dbReference>
<comment type="caution">
    <text evidence="8">The sequence shown here is derived from an EMBL/GenBank/DDBJ whole genome shotgun (WGS) entry which is preliminary data.</text>
</comment>
<dbReference type="EMBL" id="SDJQ01000001">
    <property type="protein sequence ID" value="RXR36724.1"/>
    <property type="molecule type" value="Genomic_DNA"/>
</dbReference>
<evidence type="ECO:0000256" key="6">
    <source>
        <dbReference type="RuleBase" id="RU000382"/>
    </source>
</evidence>
<evidence type="ECO:0000256" key="1">
    <source>
        <dbReference type="ARBA" id="ARBA00001933"/>
    </source>
</evidence>
<dbReference type="AlphaFoldDB" id="A0A4Q1L327"/>
<protein>
    <submittedName>
        <fullName evidence="8">Aspartate aminotransferase family protein</fullName>
    </submittedName>
</protein>
<name>A0A4Q1L327_9CELL</name>
<dbReference type="SUPFAM" id="SSF53383">
    <property type="entry name" value="PLP-dependent transferases"/>
    <property type="match status" value="1"/>
</dbReference>
<dbReference type="InterPro" id="IPR050477">
    <property type="entry name" value="GrpII_AminoAcid_Decarb"/>
</dbReference>
<reference evidence="9 10" key="1">
    <citation type="submission" date="2019-01" db="EMBL/GenBank/DDBJ databases">
        <title>Oerskovia turbata Genome sequencing and assembly.</title>
        <authorList>
            <person name="Dou T."/>
        </authorList>
    </citation>
    <scope>NUCLEOTIDE SEQUENCE [LARGE SCALE GENOMIC DNA]</scope>
    <source>
        <strain evidence="8 9">JCM12123</strain>
        <strain evidence="7 10">JCM3160</strain>
    </source>
</reference>
<dbReference type="GO" id="GO:0030170">
    <property type="term" value="F:pyridoxal phosphate binding"/>
    <property type="evidence" value="ECO:0007669"/>
    <property type="project" value="InterPro"/>
</dbReference>
<dbReference type="RefSeq" id="WP_051702986.1">
    <property type="nucleotide sequence ID" value="NZ_JOFV01000008.1"/>
</dbReference>
<evidence type="ECO:0000256" key="4">
    <source>
        <dbReference type="ARBA" id="ARBA00038302"/>
    </source>
</evidence>
<keyword evidence="8" id="KW-0032">Aminotransferase</keyword>
<keyword evidence="10" id="KW-1185">Reference proteome</keyword>
<dbReference type="Proteomes" id="UP000290517">
    <property type="component" value="Unassembled WGS sequence"/>
</dbReference>
<comment type="cofactor">
    <cofactor evidence="1 5 6">
        <name>pyridoxal 5'-phosphate</name>
        <dbReference type="ChEBI" id="CHEBI:597326"/>
    </cofactor>
</comment>
<dbReference type="InterPro" id="IPR015422">
    <property type="entry name" value="PyrdxlP-dep_Trfase_small"/>
</dbReference>
<evidence type="ECO:0000256" key="2">
    <source>
        <dbReference type="ARBA" id="ARBA00022898"/>
    </source>
</evidence>
<dbReference type="Proteomes" id="UP000289805">
    <property type="component" value="Unassembled WGS sequence"/>
</dbReference>
<dbReference type="STRING" id="1713.GCA_000718325_02047"/>
<dbReference type="InterPro" id="IPR015424">
    <property type="entry name" value="PyrdxlP-dep_Trfase"/>
</dbReference>
<dbReference type="GO" id="GO:0019752">
    <property type="term" value="P:carboxylic acid metabolic process"/>
    <property type="evidence" value="ECO:0007669"/>
    <property type="project" value="InterPro"/>
</dbReference>
<dbReference type="Gene3D" id="3.90.1150.10">
    <property type="entry name" value="Aspartate Aminotransferase, domain 1"/>
    <property type="match status" value="1"/>
</dbReference>
<dbReference type="OrthoDB" id="3401800at2"/>
<dbReference type="PANTHER" id="PTHR42735">
    <property type="match status" value="1"/>
</dbReference>
<evidence type="ECO:0000313" key="10">
    <source>
        <dbReference type="Proteomes" id="UP000290517"/>
    </source>
</evidence>
<evidence type="ECO:0000256" key="3">
    <source>
        <dbReference type="ARBA" id="ARBA00023239"/>
    </source>
</evidence>
<accession>A0A4Q1L327</accession>
<organism evidence="8 9">
    <name type="scientific">Oerskovia turbata</name>
    <dbReference type="NCBI Taxonomy" id="1713"/>
    <lineage>
        <taxon>Bacteria</taxon>
        <taxon>Bacillati</taxon>
        <taxon>Actinomycetota</taxon>
        <taxon>Actinomycetes</taxon>
        <taxon>Micrococcales</taxon>
        <taxon>Cellulomonadaceae</taxon>
        <taxon>Oerskovia</taxon>
    </lineage>
</organism>